<dbReference type="CDD" id="cd03469">
    <property type="entry name" value="Rieske_RO_Alpha_N"/>
    <property type="match status" value="1"/>
</dbReference>
<dbReference type="EMBL" id="AP022563">
    <property type="protein sequence ID" value="BBX17129.1"/>
    <property type="molecule type" value="Genomic_DNA"/>
</dbReference>
<organism evidence="22 23">
    <name type="scientific">Mycolicibacterium duvalii</name>
    <dbReference type="NCBI Taxonomy" id="39688"/>
    <lineage>
        <taxon>Bacteria</taxon>
        <taxon>Bacillati</taxon>
        <taxon>Actinomycetota</taxon>
        <taxon>Actinomycetes</taxon>
        <taxon>Mycobacteriales</taxon>
        <taxon>Mycobacteriaceae</taxon>
        <taxon>Mycolicibacterium</taxon>
    </lineage>
</organism>
<evidence type="ECO:0000256" key="11">
    <source>
        <dbReference type="ARBA" id="ARBA00023014"/>
    </source>
</evidence>
<evidence type="ECO:0000259" key="21">
    <source>
        <dbReference type="PROSITE" id="PS51296"/>
    </source>
</evidence>
<protein>
    <recommendedName>
        <fullName evidence="16">cholesterol 7-desaturase</fullName>
        <ecNumber evidence="16">1.14.19.21</ecNumber>
    </recommendedName>
    <alternativeName>
        <fullName evidence="17">Rieske-type oxygenase</fullName>
    </alternativeName>
</protein>
<evidence type="ECO:0000313" key="22">
    <source>
        <dbReference type="EMBL" id="BBX17129.1"/>
    </source>
</evidence>
<keyword evidence="9" id="KW-0560">Oxidoreductase</keyword>
<dbReference type="Pfam" id="PF00355">
    <property type="entry name" value="Rieske"/>
    <property type="match status" value="1"/>
</dbReference>
<evidence type="ECO:0000256" key="17">
    <source>
        <dbReference type="ARBA" id="ARBA00030944"/>
    </source>
</evidence>
<comment type="catalytic activity">
    <reaction evidence="19">
        <text>cholesterol + NADH + O2 + H(+) = 7-dehydrocholesterol + NAD(+) + 2 H2O</text>
        <dbReference type="Rhea" id="RHEA:51644"/>
        <dbReference type="ChEBI" id="CHEBI:15377"/>
        <dbReference type="ChEBI" id="CHEBI:15378"/>
        <dbReference type="ChEBI" id="CHEBI:15379"/>
        <dbReference type="ChEBI" id="CHEBI:16113"/>
        <dbReference type="ChEBI" id="CHEBI:17759"/>
        <dbReference type="ChEBI" id="CHEBI:57540"/>
        <dbReference type="ChEBI" id="CHEBI:57945"/>
        <dbReference type="EC" id="1.14.19.21"/>
    </reaction>
    <physiologicalReaction direction="left-to-right" evidence="19">
        <dbReference type="Rhea" id="RHEA:51645"/>
    </physiologicalReaction>
</comment>
<dbReference type="GO" id="GO:0008203">
    <property type="term" value="P:cholesterol metabolic process"/>
    <property type="evidence" value="ECO:0007669"/>
    <property type="project" value="InterPro"/>
</dbReference>
<dbReference type="AlphaFoldDB" id="A0A7I7K0U7"/>
<keyword evidence="12" id="KW-0472">Membrane</keyword>
<evidence type="ECO:0000256" key="13">
    <source>
        <dbReference type="ARBA" id="ARBA00023221"/>
    </source>
</evidence>
<keyword evidence="5" id="KW-0001">2Fe-2S</keyword>
<reference evidence="22 23" key="1">
    <citation type="journal article" date="2019" name="Emerg. Microbes Infect.">
        <title>Comprehensive subspecies identification of 175 nontuberculous mycobacteria species based on 7547 genomic profiles.</title>
        <authorList>
            <person name="Matsumoto Y."/>
            <person name="Kinjo T."/>
            <person name="Motooka D."/>
            <person name="Nabeya D."/>
            <person name="Jung N."/>
            <person name="Uechi K."/>
            <person name="Horii T."/>
            <person name="Iida T."/>
            <person name="Fujita J."/>
            <person name="Nakamura S."/>
        </authorList>
    </citation>
    <scope>NUCLEOTIDE SEQUENCE [LARGE SCALE GENOMIC DNA]</scope>
    <source>
        <strain evidence="22 23">JCM 6396</strain>
    </source>
</reference>
<comment type="pathway">
    <text evidence="3">Hormone biosynthesis.</text>
</comment>
<dbReference type="SUPFAM" id="SSF50022">
    <property type="entry name" value="ISP domain"/>
    <property type="match status" value="1"/>
</dbReference>
<keyword evidence="4" id="KW-0812">Transmembrane</keyword>
<evidence type="ECO:0000256" key="9">
    <source>
        <dbReference type="ARBA" id="ARBA00023002"/>
    </source>
</evidence>
<evidence type="ECO:0000256" key="4">
    <source>
        <dbReference type="ARBA" id="ARBA00022692"/>
    </source>
</evidence>
<dbReference type="GO" id="GO:0051537">
    <property type="term" value="F:2 iron, 2 sulfur cluster binding"/>
    <property type="evidence" value="ECO:0007669"/>
    <property type="project" value="UniProtKB-KW"/>
</dbReference>
<comment type="catalytic activity">
    <reaction evidence="20">
        <text>cholesterol + NADPH + O2 + H(+) = 7-dehydrocholesterol + NADP(+) + 2 H2O</text>
        <dbReference type="Rhea" id="RHEA:45024"/>
        <dbReference type="ChEBI" id="CHEBI:15377"/>
        <dbReference type="ChEBI" id="CHEBI:15378"/>
        <dbReference type="ChEBI" id="CHEBI:15379"/>
        <dbReference type="ChEBI" id="CHEBI:16113"/>
        <dbReference type="ChEBI" id="CHEBI:17759"/>
        <dbReference type="ChEBI" id="CHEBI:57783"/>
        <dbReference type="ChEBI" id="CHEBI:58349"/>
        <dbReference type="EC" id="1.14.19.21"/>
    </reaction>
    <physiologicalReaction direction="left-to-right" evidence="20">
        <dbReference type="Rhea" id="RHEA:45025"/>
    </physiologicalReaction>
</comment>
<dbReference type="InterPro" id="IPR017941">
    <property type="entry name" value="Rieske_2Fe-2S"/>
</dbReference>
<comment type="subcellular location">
    <subcellularLocation>
        <location evidence="2">Membrane</location>
    </subcellularLocation>
</comment>
<evidence type="ECO:0000256" key="7">
    <source>
        <dbReference type="ARBA" id="ARBA00022963"/>
    </source>
</evidence>
<dbReference type="InterPro" id="IPR050584">
    <property type="entry name" value="Cholesterol_7-desaturase"/>
</dbReference>
<keyword evidence="13" id="KW-0443">Lipid metabolism</keyword>
<evidence type="ECO:0000256" key="15">
    <source>
        <dbReference type="ARBA" id="ARBA00025729"/>
    </source>
</evidence>
<evidence type="ECO:0000256" key="1">
    <source>
        <dbReference type="ARBA" id="ARBA00001962"/>
    </source>
</evidence>
<keyword evidence="6" id="KW-0479">Metal-binding</keyword>
<evidence type="ECO:0000256" key="14">
    <source>
        <dbReference type="ARBA" id="ARBA00025712"/>
    </source>
</evidence>
<evidence type="ECO:0000256" key="10">
    <source>
        <dbReference type="ARBA" id="ARBA00023004"/>
    </source>
</evidence>
<keyword evidence="10" id="KW-0408">Iron</keyword>
<comment type="cofactor">
    <cofactor evidence="1">
        <name>Fe cation</name>
        <dbReference type="ChEBI" id="CHEBI:24875"/>
    </cofactor>
</comment>
<dbReference type="PROSITE" id="PS51296">
    <property type="entry name" value="RIESKE"/>
    <property type="match status" value="1"/>
</dbReference>
<comment type="subunit">
    <text evidence="18">Homotrimer. The two-component system 3-ketosteroid-9-alpha-monooxygenase is composed of an oxygenase component KshA and a reductase component KshB.</text>
</comment>
<proteinExistence type="inferred from homology"/>
<dbReference type="Proteomes" id="UP000467006">
    <property type="component" value="Chromosome"/>
</dbReference>
<dbReference type="GO" id="GO:0046872">
    <property type="term" value="F:metal ion binding"/>
    <property type="evidence" value="ECO:0007669"/>
    <property type="project" value="UniProtKB-KW"/>
</dbReference>
<dbReference type="KEGG" id="mdu:MDUV_19890"/>
<keyword evidence="13" id="KW-0753">Steroid metabolism</keyword>
<evidence type="ECO:0000256" key="5">
    <source>
        <dbReference type="ARBA" id="ARBA00022714"/>
    </source>
</evidence>
<evidence type="ECO:0000256" key="12">
    <source>
        <dbReference type="ARBA" id="ARBA00023136"/>
    </source>
</evidence>
<dbReference type="PANTHER" id="PTHR21266">
    <property type="entry name" value="IRON-SULFUR DOMAIN CONTAINING PROTEIN"/>
    <property type="match status" value="1"/>
</dbReference>
<dbReference type="GO" id="GO:0004497">
    <property type="term" value="F:monooxygenase activity"/>
    <property type="evidence" value="ECO:0007669"/>
    <property type="project" value="UniProtKB-ARBA"/>
</dbReference>
<dbReference type="GO" id="GO:0016042">
    <property type="term" value="P:lipid catabolic process"/>
    <property type="evidence" value="ECO:0007669"/>
    <property type="project" value="UniProtKB-KW"/>
</dbReference>
<comment type="similarity">
    <text evidence="15">Belongs to the cholesterol 7-desaturase family.</text>
</comment>
<accession>A0A7I7K0U7</accession>
<dbReference type="GO" id="GO:0170056">
    <property type="term" value="F:cholesterol 7-desaturase [NAD(P)H] activity"/>
    <property type="evidence" value="ECO:0007669"/>
    <property type="project" value="UniProtKB-EC"/>
</dbReference>
<evidence type="ECO:0000256" key="20">
    <source>
        <dbReference type="ARBA" id="ARBA00049548"/>
    </source>
</evidence>
<keyword evidence="23" id="KW-1185">Reference proteome</keyword>
<evidence type="ECO:0000256" key="6">
    <source>
        <dbReference type="ARBA" id="ARBA00022723"/>
    </source>
</evidence>
<dbReference type="GO" id="GO:0005737">
    <property type="term" value="C:cytoplasm"/>
    <property type="evidence" value="ECO:0007669"/>
    <property type="project" value="TreeGrafter"/>
</dbReference>
<keyword evidence="11" id="KW-0411">Iron-sulfur</keyword>
<keyword evidence="7" id="KW-0442">Lipid degradation</keyword>
<evidence type="ECO:0000256" key="18">
    <source>
        <dbReference type="ARBA" id="ARBA00046982"/>
    </source>
</evidence>
<dbReference type="InterPro" id="IPR045605">
    <property type="entry name" value="KshA-like_C"/>
</dbReference>
<feature type="domain" description="Rieske" evidence="21">
    <location>
        <begin position="25"/>
        <end position="134"/>
    </location>
</feature>
<evidence type="ECO:0000313" key="23">
    <source>
        <dbReference type="Proteomes" id="UP000467006"/>
    </source>
</evidence>
<keyword evidence="8" id="KW-1133">Transmembrane helix</keyword>
<dbReference type="Pfam" id="PF19298">
    <property type="entry name" value="KshA_C"/>
    <property type="match status" value="1"/>
</dbReference>
<dbReference type="EC" id="1.14.19.21" evidence="16"/>
<dbReference type="Gene3D" id="3.90.380.10">
    <property type="entry name" value="Naphthalene 1,2-dioxygenase Alpha Subunit, Chain A, domain 1"/>
    <property type="match status" value="1"/>
</dbReference>
<evidence type="ECO:0000256" key="19">
    <source>
        <dbReference type="ARBA" id="ARBA00047853"/>
    </source>
</evidence>
<dbReference type="SUPFAM" id="SSF55961">
    <property type="entry name" value="Bet v1-like"/>
    <property type="match status" value="1"/>
</dbReference>
<comment type="pathway">
    <text evidence="14">Steroid hormone biosynthesis; dafachronic acid biosynthesis.</text>
</comment>
<dbReference type="InterPro" id="IPR036922">
    <property type="entry name" value="Rieske_2Fe-2S_sf"/>
</dbReference>
<evidence type="ECO:0000256" key="8">
    <source>
        <dbReference type="ARBA" id="ARBA00022989"/>
    </source>
</evidence>
<gene>
    <name evidence="22" type="ORF">MDUV_19890</name>
</gene>
<dbReference type="GO" id="GO:0016020">
    <property type="term" value="C:membrane"/>
    <property type="evidence" value="ECO:0007669"/>
    <property type="project" value="UniProtKB-SubCell"/>
</dbReference>
<dbReference type="PANTHER" id="PTHR21266:SF32">
    <property type="entry name" value="CHOLESTEROL 7-DESATURASE NVD"/>
    <property type="match status" value="1"/>
</dbReference>
<sequence length="347" mass="39064">MDRSNPHLQTFQERGFPHADYPTGWFQVGWSDAFARGQVVAETYFGQDLVLYRTDPDDANAAGRIVALDAYCPHMGAHLAYGGSVEGDCLRCPYHGWSWDDAGRNAEIPYGERGSVNASTRSWPVREVSGIVFLWHAADGSAPSWDPPRMPEADAADFYRPYPWATHREPMHMHPQFAAENFPDLAHMRYVHRWAEIPEISLWQEDGPVLQVDYDGLVTTPKGPVRVATANTAYGVGLNVNRVLHGLRSTTLGAFTPIDQTRSEGFITVWVAKRDKDSTEPDGLARGIAAANTRELFGPDADRRVWEHQRYREHPLAVGYEARYTRAFRTWTRQFYPEPALISTGSS</sequence>
<evidence type="ECO:0000256" key="2">
    <source>
        <dbReference type="ARBA" id="ARBA00004370"/>
    </source>
</evidence>
<dbReference type="RefSeq" id="WP_163722127.1">
    <property type="nucleotide sequence ID" value="NZ_AP022563.1"/>
</dbReference>
<name>A0A7I7K0U7_9MYCO</name>
<evidence type="ECO:0000256" key="3">
    <source>
        <dbReference type="ARBA" id="ARBA00004972"/>
    </source>
</evidence>
<dbReference type="Gene3D" id="2.102.10.10">
    <property type="entry name" value="Rieske [2Fe-2S] iron-sulphur domain"/>
    <property type="match status" value="1"/>
</dbReference>
<evidence type="ECO:0000256" key="16">
    <source>
        <dbReference type="ARBA" id="ARBA00026095"/>
    </source>
</evidence>